<proteinExistence type="predicted"/>
<protein>
    <submittedName>
        <fullName evidence="1">Uncharacterized protein</fullName>
    </submittedName>
</protein>
<dbReference type="AlphaFoldDB" id="A0A232FHU1"/>
<sequence length="68" mass="7715">MSRHHNDSLIAGSSSTRKSIVDKITKHQEEKMMKRIVLSGTTAKFLALTGEQEIFPLLDYVYTRGGYK</sequence>
<dbReference type="EMBL" id="NNAY01000190">
    <property type="protein sequence ID" value="OXU30133.1"/>
    <property type="molecule type" value="Genomic_DNA"/>
</dbReference>
<evidence type="ECO:0000313" key="1">
    <source>
        <dbReference type="EMBL" id="OXU30133.1"/>
    </source>
</evidence>
<reference evidence="1 2" key="1">
    <citation type="journal article" date="2017" name="Curr. Biol.">
        <title>The Evolution of Venom by Co-option of Single-Copy Genes.</title>
        <authorList>
            <person name="Martinson E.O."/>
            <person name="Mrinalini"/>
            <person name="Kelkar Y.D."/>
            <person name="Chang C.H."/>
            <person name="Werren J.H."/>
        </authorList>
    </citation>
    <scope>NUCLEOTIDE SEQUENCE [LARGE SCALE GENOMIC DNA]</scope>
    <source>
        <strain evidence="1 2">Alberta</strain>
        <tissue evidence="1">Whole body</tissue>
    </source>
</reference>
<gene>
    <name evidence="1" type="ORF">TSAR_016132</name>
</gene>
<name>A0A232FHU1_9HYME</name>
<comment type="caution">
    <text evidence="1">The sequence shown here is derived from an EMBL/GenBank/DDBJ whole genome shotgun (WGS) entry which is preliminary data.</text>
</comment>
<keyword evidence="2" id="KW-1185">Reference proteome</keyword>
<accession>A0A232FHU1</accession>
<dbReference type="Proteomes" id="UP000215335">
    <property type="component" value="Unassembled WGS sequence"/>
</dbReference>
<evidence type="ECO:0000313" key="2">
    <source>
        <dbReference type="Proteomes" id="UP000215335"/>
    </source>
</evidence>
<organism evidence="1 2">
    <name type="scientific">Trichomalopsis sarcophagae</name>
    <dbReference type="NCBI Taxonomy" id="543379"/>
    <lineage>
        <taxon>Eukaryota</taxon>
        <taxon>Metazoa</taxon>
        <taxon>Ecdysozoa</taxon>
        <taxon>Arthropoda</taxon>
        <taxon>Hexapoda</taxon>
        <taxon>Insecta</taxon>
        <taxon>Pterygota</taxon>
        <taxon>Neoptera</taxon>
        <taxon>Endopterygota</taxon>
        <taxon>Hymenoptera</taxon>
        <taxon>Apocrita</taxon>
        <taxon>Proctotrupomorpha</taxon>
        <taxon>Chalcidoidea</taxon>
        <taxon>Pteromalidae</taxon>
        <taxon>Pteromalinae</taxon>
        <taxon>Trichomalopsis</taxon>
    </lineage>
</organism>